<keyword evidence="11" id="KW-0539">Nucleus</keyword>
<dbReference type="Pfam" id="PF01221">
    <property type="entry name" value="Dynein_light"/>
    <property type="match status" value="1"/>
</dbReference>
<evidence type="ECO:0000256" key="12">
    <source>
        <dbReference type="RuleBase" id="RU365010"/>
    </source>
</evidence>
<evidence type="ECO:0000256" key="1">
    <source>
        <dbReference type="ARBA" id="ARBA00004123"/>
    </source>
</evidence>
<dbReference type="PANTHER" id="PTHR11886:SF35">
    <property type="entry name" value="DYNEIN LIGHT CHAIN"/>
    <property type="match status" value="1"/>
</dbReference>
<evidence type="ECO:0000313" key="14">
    <source>
        <dbReference type="Proteomes" id="UP001144673"/>
    </source>
</evidence>
<evidence type="ECO:0000256" key="6">
    <source>
        <dbReference type="ARBA" id="ARBA00022701"/>
    </source>
</evidence>
<dbReference type="GO" id="GO:0015031">
    <property type="term" value="P:protein transport"/>
    <property type="evidence" value="ECO:0007669"/>
    <property type="project" value="UniProtKB-KW"/>
</dbReference>
<dbReference type="KEGG" id="amus:LMH87_007712"/>
<dbReference type="GO" id="GO:0005868">
    <property type="term" value="C:cytoplasmic dynein complex"/>
    <property type="evidence" value="ECO:0007669"/>
    <property type="project" value="TreeGrafter"/>
</dbReference>
<evidence type="ECO:0000256" key="11">
    <source>
        <dbReference type="ARBA" id="ARBA00023242"/>
    </source>
</evidence>
<keyword evidence="14" id="KW-1185">Reference proteome</keyword>
<sequence>MSEKSSEAPLAREKLEVQKKTSDMITLEAMAKFPMEKEHIKRTVGTAAMRTAPCEYSEDAFSNRKTDALTYLASQSDERKGPTWHCIVGCNFGSFVTHETKQFTYFYVGPCAVLLFKTLTL</sequence>
<dbReference type="Proteomes" id="UP001144673">
    <property type="component" value="Unassembled WGS sequence"/>
</dbReference>
<dbReference type="InterPro" id="IPR001372">
    <property type="entry name" value="Dynein_light_chain_typ-1/2"/>
</dbReference>
<comment type="subcellular location">
    <subcellularLocation>
        <location evidence="2 12">Cytoplasm</location>
        <location evidence="2 12">Cytoskeleton</location>
    </subcellularLocation>
    <subcellularLocation>
        <location evidence="1">Nucleus</location>
    </subcellularLocation>
</comment>
<accession>A0A9W8QN34</accession>
<dbReference type="InterPro" id="IPR037177">
    <property type="entry name" value="DLC_sf"/>
</dbReference>
<keyword evidence="5 12" id="KW-0963">Cytoplasm</keyword>
<reference evidence="13" key="1">
    <citation type="journal article" date="2023" name="Access Microbiol">
        <title>De-novo genome assembly for Akanthomyces muscarius, a biocontrol agent of insect agricultural pests.</title>
        <authorList>
            <person name="Erdos Z."/>
            <person name="Studholme D.J."/>
            <person name="Raymond B."/>
            <person name="Sharma M."/>
        </authorList>
    </citation>
    <scope>NUCLEOTIDE SEQUENCE</scope>
    <source>
        <strain evidence="13">Ve6</strain>
    </source>
</reference>
<keyword evidence="12" id="KW-0505">Motor protein</keyword>
<evidence type="ECO:0000256" key="5">
    <source>
        <dbReference type="ARBA" id="ARBA00022490"/>
    </source>
</evidence>
<name>A0A9W8QN34_AKAMU</name>
<keyword evidence="10 12" id="KW-0206">Cytoskeleton</keyword>
<keyword evidence="8" id="KW-0653">Protein transport</keyword>
<evidence type="ECO:0000256" key="7">
    <source>
        <dbReference type="ARBA" id="ARBA00022816"/>
    </source>
</evidence>
<protein>
    <recommendedName>
        <fullName evidence="12">Dynein light chain</fullName>
    </recommendedName>
</protein>
<keyword evidence="7" id="KW-0509">mRNA transport</keyword>
<keyword evidence="6 12" id="KW-0493">Microtubule</keyword>
<keyword evidence="9 12" id="KW-0243">Dynein</keyword>
<dbReference type="EMBL" id="JAJHUN010000002">
    <property type="protein sequence ID" value="KAJ4161688.1"/>
    <property type="molecule type" value="Genomic_DNA"/>
</dbReference>
<dbReference type="FunFam" id="3.30.740.10:FF:000005">
    <property type="entry name" value="Dynein light chain"/>
    <property type="match status" value="1"/>
</dbReference>
<evidence type="ECO:0000256" key="2">
    <source>
        <dbReference type="ARBA" id="ARBA00004245"/>
    </source>
</evidence>
<organism evidence="13 14">
    <name type="scientific">Akanthomyces muscarius</name>
    <name type="common">Entomopathogenic fungus</name>
    <name type="synonym">Lecanicillium muscarium</name>
    <dbReference type="NCBI Taxonomy" id="2231603"/>
    <lineage>
        <taxon>Eukaryota</taxon>
        <taxon>Fungi</taxon>
        <taxon>Dikarya</taxon>
        <taxon>Ascomycota</taxon>
        <taxon>Pezizomycotina</taxon>
        <taxon>Sordariomycetes</taxon>
        <taxon>Hypocreomycetidae</taxon>
        <taxon>Hypocreales</taxon>
        <taxon>Cordycipitaceae</taxon>
        <taxon>Akanthomyces</taxon>
    </lineage>
</organism>
<comment type="caution">
    <text evidence="13">The sequence shown here is derived from an EMBL/GenBank/DDBJ whole genome shotgun (WGS) entry which is preliminary data.</text>
</comment>
<comment type="subunit">
    <text evidence="12">Cytoplasmic dynein consists of two catalytic heavy chains (HCs) and a number of non-catalytic subunits which present intermediate chains (ICs), light intermediate chains (LICs) and light chains (LCs).</text>
</comment>
<gene>
    <name evidence="13" type="ORF">LMH87_007712</name>
</gene>
<keyword evidence="4 12" id="KW-0813">Transport</keyword>
<evidence type="ECO:0000256" key="10">
    <source>
        <dbReference type="ARBA" id="ARBA00023212"/>
    </source>
</evidence>
<evidence type="ECO:0000256" key="9">
    <source>
        <dbReference type="ARBA" id="ARBA00023017"/>
    </source>
</evidence>
<dbReference type="GO" id="GO:0007017">
    <property type="term" value="P:microtubule-based process"/>
    <property type="evidence" value="ECO:0007669"/>
    <property type="project" value="InterPro"/>
</dbReference>
<dbReference type="PANTHER" id="PTHR11886">
    <property type="entry name" value="DYNEIN LIGHT CHAIN"/>
    <property type="match status" value="1"/>
</dbReference>
<evidence type="ECO:0000256" key="4">
    <source>
        <dbReference type="ARBA" id="ARBA00022448"/>
    </source>
</evidence>
<dbReference type="GO" id="GO:0051028">
    <property type="term" value="P:mRNA transport"/>
    <property type="evidence" value="ECO:0007669"/>
    <property type="project" value="UniProtKB-KW"/>
</dbReference>
<proteinExistence type="inferred from homology"/>
<dbReference type="GO" id="GO:0045505">
    <property type="term" value="F:dynein intermediate chain binding"/>
    <property type="evidence" value="ECO:0007669"/>
    <property type="project" value="TreeGrafter"/>
</dbReference>
<dbReference type="AlphaFoldDB" id="A0A9W8QN34"/>
<comment type="similarity">
    <text evidence="3 12">Belongs to the dynein light chain family.</text>
</comment>
<dbReference type="GO" id="GO:0005874">
    <property type="term" value="C:microtubule"/>
    <property type="evidence" value="ECO:0007669"/>
    <property type="project" value="UniProtKB-KW"/>
</dbReference>
<dbReference type="GO" id="GO:0005634">
    <property type="term" value="C:nucleus"/>
    <property type="evidence" value="ECO:0007669"/>
    <property type="project" value="UniProtKB-SubCell"/>
</dbReference>
<dbReference type="SUPFAM" id="SSF54648">
    <property type="entry name" value="DLC"/>
    <property type="match status" value="1"/>
</dbReference>
<evidence type="ECO:0000256" key="8">
    <source>
        <dbReference type="ARBA" id="ARBA00022927"/>
    </source>
</evidence>
<dbReference type="Gene3D" id="3.30.740.10">
    <property type="entry name" value="Protein Inhibitor Of Neuronal Nitric Oxide Synthase"/>
    <property type="match status" value="1"/>
</dbReference>
<dbReference type="RefSeq" id="XP_056058072.1">
    <property type="nucleotide sequence ID" value="XM_056199642.1"/>
</dbReference>
<dbReference type="GeneID" id="80894871"/>
<evidence type="ECO:0000313" key="13">
    <source>
        <dbReference type="EMBL" id="KAJ4161688.1"/>
    </source>
</evidence>
<evidence type="ECO:0000256" key="3">
    <source>
        <dbReference type="ARBA" id="ARBA00010156"/>
    </source>
</evidence>
<comment type="function">
    <text evidence="12">Acts as one of several non-catalytic accessory components of the cytoplasmic dynein complex that are thought to be involved in linking dynein to cargos and to adapter proteins that regulate dynein function. Cytoplasmic dynein acts as a motor for the intracellular retrograde motility of vesicles and organelles along microtubules. May play a role in changing or maintaining the spatial distribution of cytoskeletal structures.</text>
</comment>
<dbReference type="SMART" id="SM01375">
    <property type="entry name" value="Dynein_light"/>
    <property type="match status" value="1"/>
</dbReference>